<accession>A0ABR3EMP9</accession>
<name>A0ABR3EMP9_9AGAR</name>
<gene>
    <name evidence="1" type="ORF">V5O48_017888</name>
</gene>
<dbReference type="EMBL" id="JBAHYK010002948">
    <property type="protein sequence ID" value="KAL0564163.1"/>
    <property type="molecule type" value="Genomic_DNA"/>
</dbReference>
<evidence type="ECO:0000313" key="1">
    <source>
        <dbReference type="EMBL" id="KAL0564163.1"/>
    </source>
</evidence>
<evidence type="ECO:0000313" key="2">
    <source>
        <dbReference type="Proteomes" id="UP001465976"/>
    </source>
</evidence>
<comment type="caution">
    <text evidence="1">The sequence shown here is derived from an EMBL/GenBank/DDBJ whole genome shotgun (WGS) entry which is preliminary data.</text>
</comment>
<feature type="non-terminal residue" evidence="1">
    <location>
        <position position="132"/>
    </location>
</feature>
<keyword evidence="2" id="KW-1185">Reference proteome</keyword>
<sequence>MLEEEHQAKCSQFTLVMIPKDSKELDLEDEIQKTKCRRALAGIVELFLNFMRAQTGMAVFFQAGIELDHSDRGRVFDVISLSSVPEGHPSFAKFNLPFFRDALSKEFANWLRTIKRCQIEEGVEFPPPLLFP</sequence>
<proteinExistence type="predicted"/>
<reference evidence="1 2" key="1">
    <citation type="submission" date="2024-02" db="EMBL/GenBank/DDBJ databases">
        <title>A draft genome for the cacao thread blight pathogen Marasmius crinis-equi.</title>
        <authorList>
            <person name="Cohen S.P."/>
            <person name="Baruah I.K."/>
            <person name="Amoako-Attah I."/>
            <person name="Bukari Y."/>
            <person name="Meinhardt L.W."/>
            <person name="Bailey B.A."/>
        </authorList>
    </citation>
    <scope>NUCLEOTIDE SEQUENCE [LARGE SCALE GENOMIC DNA]</scope>
    <source>
        <strain evidence="1 2">GH-76</strain>
    </source>
</reference>
<organism evidence="1 2">
    <name type="scientific">Marasmius crinis-equi</name>
    <dbReference type="NCBI Taxonomy" id="585013"/>
    <lineage>
        <taxon>Eukaryota</taxon>
        <taxon>Fungi</taxon>
        <taxon>Dikarya</taxon>
        <taxon>Basidiomycota</taxon>
        <taxon>Agaricomycotina</taxon>
        <taxon>Agaricomycetes</taxon>
        <taxon>Agaricomycetidae</taxon>
        <taxon>Agaricales</taxon>
        <taxon>Marasmiineae</taxon>
        <taxon>Marasmiaceae</taxon>
        <taxon>Marasmius</taxon>
    </lineage>
</organism>
<dbReference type="Proteomes" id="UP001465976">
    <property type="component" value="Unassembled WGS sequence"/>
</dbReference>
<protein>
    <submittedName>
        <fullName evidence="1">Uncharacterized protein</fullName>
    </submittedName>
</protein>